<keyword evidence="9" id="KW-0811">Translocation</keyword>
<keyword evidence="8 11" id="KW-1133">Transmembrane helix</keyword>
<dbReference type="NCBIfam" id="TIGR00739">
    <property type="entry name" value="yajC"/>
    <property type="match status" value="1"/>
</dbReference>
<dbReference type="KEGG" id="pph:Ppha_0219"/>
<evidence type="ECO:0000256" key="8">
    <source>
        <dbReference type="ARBA" id="ARBA00022989"/>
    </source>
</evidence>
<comment type="subcellular location">
    <subcellularLocation>
        <location evidence="1">Cell membrane</location>
        <topology evidence="1">Single-pass membrane protein</topology>
    </subcellularLocation>
</comment>
<evidence type="ECO:0000256" key="7">
    <source>
        <dbReference type="ARBA" id="ARBA00022927"/>
    </source>
</evidence>
<dbReference type="OrthoDB" id="9800132at2"/>
<evidence type="ECO:0000313" key="13">
    <source>
        <dbReference type="Proteomes" id="UP000002724"/>
    </source>
</evidence>
<dbReference type="GO" id="GO:0015031">
    <property type="term" value="P:protein transport"/>
    <property type="evidence" value="ECO:0007669"/>
    <property type="project" value="UniProtKB-KW"/>
</dbReference>
<dbReference type="Proteomes" id="UP000002724">
    <property type="component" value="Chromosome"/>
</dbReference>
<keyword evidence="13" id="KW-1185">Reference proteome</keyword>
<dbReference type="EMBL" id="CP001110">
    <property type="protein sequence ID" value="ACF42556.1"/>
    <property type="molecule type" value="Genomic_DNA"/>
</dbReference>
<dbReference type="SMART" id="SM01323">
    <property type="entry name" value="YajC"/>
    <property type="match status" value="1"/>
</dbReference>
<comment type="similarity">
    <text evidence="2">Belongs to the YajC family.</text>
</comment>
<organism evidence="12 13">
    <name type="scientific">Pelodictyon phaeoclathratiforme (strain DSM 5477 / BU-1)</name>
    <dbReference type="NCBI Taxonomy" id="324925"/>
    <lineage>
        <taxon>Bacteria</taxon>
        <taxon>Pseudomonadati</taxon>
        <taxon>Chlorobiota</taxon>
        <taxon>Chlorobiia</taxon>
        <taxon>Chlorobiales</taxon>
        <taxon>Chlorobiaceae</taxon>
        <taxon>Chlorobium/Pelodictyon group</taxon>
        <taxon>Pelodictyon</taxon>
    </lineage>
</organism>
<evidence type="ECO:0000256" key="1">
    <source>
        <dbReference type="ARBA" id="ARBA00004162"/>
    </source>
</evidence>
<keyword evidence="6 11" id="KW-0812">Transmembrane</keyword>
<dbReference type="PANTHER" id="PTHR33909:SF1">
    <property type="entry name" value="SEC TRANSLOCON ACCESSORY COMPLEX SUBUNIT YAJC"/>
    <property type="match status" value="1"/>
</dbReference>
<proteinExistence type="inferred from homology"/>
<evidence type="ECO:0000256" key="6">
    <source>
        <dbReference type="ARBA" id="ARBA00022692"/>
    </source>
</evidence>
<dbReference type="PRINTS" id="PR01853">
    <property type="entry name" value="YAJCTRNLCASE"/>
</dbReference>
<evidence type="ECO:0000256" key="11">
    <source>
        <dbReference type="SAM" id="Phobius"/>
    </source>
</evidence>
<dbReference type="Pfam" id="PF02699">
    <property type="entry name" value="YajC"/>
    <property type="match status" value="1"/>
</dbReference>
<gene>
    <name evidence="12" type="ordered locus">Ppha_0219</name>
</gene>
<evidence type="ECO:0000256" key="10">
    <source>
        <dbReference type="ARBA" id="ARBA00023136"/>
    </source>
</evidence>
<evidence type="ECO:0000256" key="3">
    <source>
        <dbReference type="ARBA" id="ARBA00014962"/>
    </source>
</evidence>
<dbReference type="STRING" id="324925.Ppha_0219"/>
<accession>B4SBN1</accession>
<keyword evidence="5" id="KW-1003">Cell membrane</keyword>
<dbReference type="HOGENOM" id="CLU_116157_5_0_10"/>
<protein>
    <recommendedName>
        <fullName evidence="3">Sec translocon accessory complex subunit YajC</fullName>
    </recommendedName>
</protein>
<keyword evidence="10 11" id="KW-0472">Membrane</keyword>
<keyword evidence="4" id="KW-0813">Transport</keyword>
<feature type="transmembrane region" description="Helical" evidence="11">
    <location>
        <begin position="27"/>
        <end position="44"/>
    </location>
</feature>
<dbReference type="InterPro" id="IPR003849">
    <property type="entry name" value="Preprotein_translocase_YajC"/>
</dbReference>
<dbReference type="AlphaFoldDB" id="B4SBN1"/>
<evidence type="ECO:0000256" key="5">
    <source>
        <dbReference type="ARBA" id="ARBA00022475"/>
    </source>
</evidence>
<evidence type="ECO:0000313" key="12">
    <source>
        <dbReference type="EMBL" id="ACF42556.1"/>
    </source>
</evidence>
<reference evidence="12 13" key="1">
    <citation type="submission" date="2008-06" db="EMBL/GenBank/DDBJ databases">
        <title>Complete sequence of Pelodictyon phaeoclathratiforme BU-1.</title>
        <authorList>
            <consortium name="US DOE Joint Genome Institute"/>
            <person name="Lucas S."/>
            <person name="Copeland A."/>
            <person name="Lapidus A."/>
            <person name="Glavina del Rio T."/>
            <person name="Dalin E."/>
            <person name="Tice H."/>
            <person name="Bruce D."/>
            <person name="Goodwin L."/>
            <person name="Pitluck S."/>
            <person name="Schmutz J."/>
            <person name="Larimer F."/>
            <person name="Land M."/>
            <person name="Hauser L."/>
            <person name="Kyrpides N."/>
            <person name="Mikhailova N."/>
            <person name="Liu Z."/>
            <person name="Li T."/>
            <person name="Zhao F."/>
            <person name="Overmann J."/>
            <person name="Bryant D.A."/>
            <person name="Richardson P."/>
        </authorList>
    </citation>
    <scope>NUCLEOTIDE SEQUENCE [LARGE SCALE GENOMIC DNA]</scope>
    <source>
        <strain evidence="13">DSM 5477 / BU-1</strain>
    </source>
</reference>
<dbReference type="GO" id="GO:0005886">
    <property type="term" value="C:plasma membrane"/>
    <property type="evidence" value="ECO:0007669"/>
    <property type="project" value="UniProtKB-SubCell"/>
</dbReference>
<dbReference type="eggNOG" id="COG1862">
    <property type="taxonomic scope" value="Bacteria"/>
</dbReference>
<evidence type="ECO:0000256" key="9">
    <source>
        <dbReference type="ARBA" id="ARBA00023010"/>
    </source>
</evidence>
<dbReference type="RefSeq" id="WP_012507052.1">
    <property type="nucleotide sequence ID" value="NC_011060.1"/>
</dbReference>
<keyword evidence="7" id="KW-0653">Protein transport</keyword>
<name>B4SBN1_PELPB</name>
<dbReference type="PANTHER" id="PTHR33909">
    <property type="entry name" value="SEC TRANSLOCON ACCESSORY COMPLEX SUBUNIT YAJC"/>
    <property type="match status" value="1"/>
</dbReference>
<evidence type="ECO:0000256" key="2">
    <source>
        <dbReference type="ARBA" id="ARBA00006742"/>
    </source>
</evidence>
<sequence precursor="true">MHNFIQPLLLFAPPVAGQAAPNPLIQIVPLVLIFIVFYFFMIRPQQKKQKDREKVLDSLKRGDKVVTIGGAHGTVAGIDTEKKTVLVQVSETTKIKFDRTAIANIEKQETSDKLTTKE</sequence>
<evidence type="ECO:0000256" key="4">
    <source>
        <dbReference type="ARBA" id="ARBA00022448"/>
    </source>
</evidence>